<dbReference type="SUPFAM" id="SSF56112">
    <property type="entry name" value="Protein kinase-like (PK-like)"/>
    <property type="match status" value="1"/>
</dbReference>
<comment type="caution">
    <text evidence="5">The sequence shown here is derived from an EMBL/GenBank/DDBJ whole genome shotgun (WGS) entry which is preliminary data.</text>
</comment>
<feature type="domain" description="Protein kinase" evidence="4">
    <location>
        <begin position="58"/>
        <end position="353"/>
    </location>
</feature>
<dbReference type="Gene3D" id="1.25.10.10">
    <property type="entry name" value="Leucine-rich Repeat Variant"/>
    <property type="match status" value="1"/>
</dbReference>
<protein>
    <recommendedName>
        <fullName evidence="4">Protein kinase domain-containing protein</fullName>
    </recommendedName>
</protein>
<dbReference type="PANTHER" id="PTHR12984:SF6">
    <property type="entry name" value="SCY1-LIKE PROTEIN 2"/>
    <property type="match status" value="1"/>
</dbReference>
<keyword evidence="3" id="KW-1133">Transmembrane helix</keyword>
<keyword evidence="3" id="KW-0812">Transmembrane</keyword>
<dbReference type="GO" id="GO:0004672">
    <property type="term" value="F:protein kinase activity"/>
    <property type="evidence" value="ECO:0007669"/>
    <property type="project" value="InterPro"/>
</dbReference>
<evidence type="ECO:0000313" key="6">
    <source>
        <dbReference type="Proteomes" id="UP000822476"/>
    </source>
</evidence>
<dbReference type="OrthoDB" id="79687at2759"/>
<evidence type="ECO:0000256" key="1">
    <source>
        <dbReference type="ARBA" id="ARBA00038349"/>
    </source>
</evidence>
<dbReference type="InterPro" id="IPR051177">
    <property type="entry name" value="CIK-Related_Protein"/>
</dbReference>
<keyword evidence="6" id="KW-1185">Reference proteome</keyword>
<dbReference type="PANTHER" id="PTHR12984">
    <property type="entry name" value="SCY1-RELATED S/T PROTEIN KINASE-LIKE"/>
    <property type="match status" value="1"/>
</dbReference>
<evidence type="ECO:0000256" key="3">
    <source>
        <dbReference type="SAM" id="Phobius"/>
    </source>
</evidence>
<accession>A0A8S9YPR1</accession>
<proteinExistence type="inferred from homology"/>
<dbReference type="Gene3D" id="1.10.510.10">
    <property type="entry name" value="Transferase(Phosphotransferase) domain 1"/>
    <property type="match status" value="1"/>
</dbReference>
<dbReference type="AlphaFoldDB" id="A0A8S9YPR1"/>
<dbReference type="SMART" id="SM00220">
    <property type="entry name" value="S_TKc"/>
    <property type="match status" value="1"/>
</dbReference>
<name>A0A8S9YPR1_9TREM</name>
<feature type="region of interest" description="Disordered" evidence="2">
    <location>
        <begin position="681"/>
        <end position="705"/>
    </location>
</feature>
<feature type="non-terminal residue" evidence="5">
    <location>
        <position position="1"/>
    </location>
</feature>
<comment type="similarity">
    <text evidence="1">Belongs to the protein kinase superfamily.</text>
</comment>
<evidence type="ECO:0000256" key="2">
    <source>
        <dbReference type="SAM" id="MobiDB-lite"/>
    </source>
</evidence>
<dbReference type="PROSITE" id="PS50011">
    <property type="entry name" value="PROTEIN_KINASE_DOM"/>
    <property type="match status" value="1"/>
</dbReference>
<dbReference type="EMBL" id="JTDE01002924">
    <property type="protein sequence ID" value="KAF7256684.1"/>
    <property type="molecule type" value="Genomic_DNA"/>
</dbReference>
<dbReference type="InterPro" id="IPR000719">
    <property type="entry name" value="Prot_kinase_dom"/>
</dbReference>
<dbReference type="CDD" id="cd14011">
    <property type="entry name" value="PK_SCY1_like"/>
    <property type="match status" value="1"/>
</dbReference>
<dbReference type="InterPro" id="IPR011989">
    <property type="entry name" value="ARM-like"/>
</dbReference>
<sequence length="885" mass="99709">SDSFKSPKIWRLYIVYASYRVFVTFLVFWFSGLMDTVLTKLKSKVSTVLPGNPLTREYELCKQIGFAGPGMLWKLFAAKKRSTQQEATIWAFEKKTLDCYPKVQKESMIDILKYGVATLTRIKHPKILSVLQPLEESRESLAFASEPLFTSLKSALVTSFSNENKSHVDESFVLTEVEIKYGLMQISEALSFLHTDCHRAHLNLVPESIVINKFGLWKFGGFEFSKLLEHQPSSASMEPTASVPIWQSSVMPACQPTLTASSPESIFEGQVTAASDMFSLGLLICCLYNQGQTVVDRQNDYSAYRKAVKDMTSICATKISRLPENLKEYVKLMLSVDPALRPSALQFSRTPYFEDASMSVLRSIDNMYQLDNLARSQFYKSLPSAIHTLPRRLCLFRVFPQITEDFSNPHMVPFILPAVLQIMDMVTQEEFVQHMLPRLLPVMSLKEPVQIMLVLLQNLRVLSEKFPTNEFRLYVLPILHSALDTDNKMIQELCLKSLPSICSFMELSMLKNAVLPRIQKLFFRTDLLSTRIACLMCLGKLLDHLDKWIVMDELLPFLQQITSREPIILIAMLGIYRIAFSHEKLGISREKLATRVLPHLIPLSVDSSLNLKQYNAFAELIRDMCNQLEREQRSKLEQLHGVQEDSSLVSFSVITNGCSQINSCADLMDRIMRTHADSHMGLFENRTPPKELSTSETQSTDHMGVTNKSASLTIEQKRQLAAERSQQGRLQNQRSLDTLQPIKSIISPKPVPRDLTSTLVESNLTALANNINLTQQRTFQPGLPLSLVRAPSTPMNYLSYPHYSAGSSLPLCCAITPPSTGIPCTPAMWDPHRNSNTFGPMNTVHLGSNAPVSTLRFSVPASNFCAPHSGQIKPLSKTDIDDLLS</sequence>
<organism evidence="5 6">
    <name type="scientific">Paragonimus skrjabini miyazakii</name>
    <dbReference type="NCBI Taxonomy" id="59628"/>
    <lineage>
        <taxon>Eukaryota</taxon>
        <taxon>Metazoa</taxon>
        <taxon>Spiralia</taxon>
        <taxon>Lophotrochozoa</taxon>
        <taxon>Platyhelminthes</taxon>
        <taxon>Trematoda</taxon>
        <taxon>Digenea</taxon>
        <taxon>Plagiorchiida</taxon>
        <taxon>Troglotremata</taxon>
        <taxon>Troglotrematidae</taxon>
        <taxon>Paragonimus</taxon>
    </lineage>
</organism>
<dbReference type="SUPFAM" id="SSF48371">
    <property type="entry name" value="ARM repeat"/>
    <property type="match status" value="1"/>
</dbReference>
<evidence type="ECO:0000259" key="4">
    <source>
        <dbReference type="PROSITE" id="PS50011"/>
    </source>
</evidence>
<feature type="compositionally biased region" description="Polar residues" evidence="2">
    <location>
        <begin position="692"/>
        <end position="705"/>
    </location>
</feature>
<dbReference type="InterPro" id="IPR016024">
    <property type="entry name" value="ARM-type_fold"/>
</dbReference>
<dbReference type="Pfam" id="PF00069">
    <property type="entry name" value="Pkinase"/>
    <property type="match status" value="1"/>
</dbReference>
<feature type="transmembrane region" description="Helical" evidence="3">
    <location>
        <begin position="12"/>
        <end position="34"/>
    </location>
</feature>
<keyword evidence="3" id="KW-0472">Membrane</keyword>
<dbReference type="Gene3D" id="3.30.200.20">
    <property type="entry name" value="Phosphorylase Kinase, domain 1"/>
    <property type="match status" value="1"/>
</dbReference>
<evidence type="ECO:0000313" key="5">
    <source>
        <dbReference type="EMBL" id="KAF7256684.1"/>
    </source>
</evidence>
<dbReference type="InterPro" id="IPR011009">
    <property type="entry name" value="Kinase-like_dom_sf"/>
</dbReference>
<dbReference type="Proteomes" id="UP000822476">
    <property type="component" value="Unassembled WGS sequence"/>
</dbReference>
<gene>
    <name evidence="5" type="ORF">EG68_06606</name>
</gene>
<reference evidence="5" key="1">
    <citation type="submission" date="2019-07" db="EMBL/GenBank/DDBJ databases">
        <title>Annotation for the trematode Paragonimus miyazaki's.</title>
        <authorList>
            <person name="Choi Y.-J."/>
        </authorList>
    </citation>
    <scope>NUCLEOTIDE SEQUENCE</scope>
    <source>
        <strain evidence="5">Japan</strain>
    </source>
</reference>
<dbReference type="GO" id="GO:0005524">
    <property type="term" value="F:ATP binding"/>
    <property type="evidence" value="ECO:0007669"/>
    <property type="project" value="InterPro"/>
</dbReference>